<sequence>MGRGGTKGTHRIEFDLKDDINLIPGTQPNELIHQGALRNGRHGKMEIFENDF</sequence>
<reference evidence="2" key="1">
    <citation type="submission" date="2017-04" db="EMBL/GenBank/DDBJ databases">
        <authorList>
            <person name="Varghese N."/>
            <person name="Submissions S."/>
        </authorList>
    </citation>
    <scope>NUCLEOTIDE SEQUENCE [LARGE SCALE GENOMIC DNA]</scope>
    <source>
        <strain evidence="2">RKEM611</strain>
    </source>
</reference>
<dbReference type="STRING" id="1513793.SAMN06296036_112159"/>
<proteinExistence type="predicted"/>
<organism evidence="1 2">
    <name type="scientific">Pseudobacteriovorax antillogorgiicola</name>
    <dbReference type="NCBI Taxonomy" id="1513793"/>
    <lineage>
        <taxon>Bacteria</taxon>
        <taxon>Pseudomonadati</taxon>
        <taxon>Bdellovibrionota</taxon>
        <taxon>Oligoflexia</taxon>
        <taxon>Oligoflexales</taxon>
        <taxon>Pseudobacteriovoracaceae</taxon>
        <taxon>Pseudobacteriovorax</taxon>
    </lineage>
</organism>
<accession>A0A1Y6C4K4</accession>
<protein>
    <submittedName>
        <fullName evidence="1">Uncharacterized protein</fullName>
    </submittedName>
</protein>
<dbReference type="AlphaFoldDB" id="A0A1Y6C4K4"/>
<keyword evidence="2" id="KW-1185">Reference proteome</keyword>
<dbReference type="EMBL" id="FWZT01000012">
    <property type="protein sequence ID" value="SMF41396.1"/>
    <property type="molecule type" value="Genomic_DNA"/>
</dbReference>
<evidence type="ECO:0000313" key="2">
    <source>
        <dbReference type="Proteomes" id="UP000192907"/>
    </source>
</evidence>
<dbReference type="Proteomes" id="UP000192907">
    <property type="component" value="Unassembled WGS sequence"/>
</dbReference>
<evidence type="ECO:0000313" key="1">
    <source>
        <dbReference type="EMBL" id="SMF41396.1"/>
    </source>
</evidence>
<gene>
    <name evidence="1" type="ORF">SAMN06296036_112159</name>
</gene>
<name>A0A1Y6C4K4_9BACT</name>